<dbReference type="SFLD" id="SFLDS00057">
    <property type="entry name" value="Glutaminase/Asparaginase"/>
    <property type="match status" value="1"/>
</dbReference>
<evidence type="ECO:0000256" key="2">
    <source>
        <dbReference type="PIRSR" id="PIRSR001220-2"/>
    </source>
</evidence>
<dbReference type="InterPro" id="IPR040919">
    <property type="entry name" value="Asparaginase_C"/>
</dbReference>
<dbReference type="InterPro" id="IPR041725">
    <property type="entry name" value="L-asparaginase_I"/>
</dbReference>
<gene>
    <name evidence="6" type="ORF">FGL86_12730</name>
</gene>
<sequence length="353" mass="38364">MTEKPEVRVEPPSLLVIHTGGTLCMRAGPDGLTPAGDFESRLRRALRELPPARRATLPDFDWLEIDPLIDSSAANPGHWQELAAHIAQAYDDYAGFVILHGTDTLSWTAASLAYQLQGIGKPVVLTGAMLPLETPNSDALVNVEGALRFAQQERLKEVALFFAGKLFRGVRARKWHSHQADAFISPNYPLLGEIVDNQAILFPGRGLHEQQRGAPRFELADYRALNETPVARLVLWPGIAAWQLAAWLLDDRLQGVVLELWGGGNIAQDQALLGVLAQACGEGKVIVAITQCFQGGIVSGAYAAGHGLAEAGVIAGDDMTPEAAFTKLLHLLALPLTDQERRQRFLLGWVGER</sequence>
<evidence type="ECO:0000256" key="3">
    <source>
        <dbReference type="PROSITE-ProRule" id="PRU10100"/>
    </source>
</evidence>
<dbReference type="InterPro" id="IPR027474">
    <property type="entry name" value="L-asparaginase_N"/>
</dbReference>
<dbReference type="PANTHER" id="PTHR11707">
    <property type="entry name" value="L-ASPARAGINASE"/>
    <property type="match status" value="1"/>
</dbReference>
<dbReference type="InterPro" id="IPR006034">
    <property type="entry name" value="Asparaginase/glutaminase-like"/>
</dbReference>
<dbReference type="CDD" id="cd08963">
    <property type="entry name" value="L-asparaginase_I"/>
    <property type="match status" value="1"/>
</dbReference>
<dbReference type="Pfam" id="PF17763">
    <property type="entry name" value="Asparaginase_C"/>
    <property type="match status" value="1"/>
</dbReference>
<dbReference type="GO" id="GO:0004067">
    <property type="term" value="F:asparaginase activity"/>
    <property type="evidence" value="ECO:0007669"/>
    <property type="project" value="UniProtKB-UniRule"/>
</dbReference>
<dbReference type="PROSITE" id="PS51732">
    <property type="entry name" value="ASN_GLN_ASE_3"/>
    <property type="match status" value="1"/>
</dbReference>
<dbReference type="EMBL" id="CP042382">
    <property type="protein sequence ID" value="QEA39851.1"/>
    <property type="molecule type" value="Genomic_DNA"/>
</dbReference>
<feature type="active site" description="O-isoaspartyl threonine intermediate" evidence="1">
    <location>
        <position position="22"/>
    </location>
</feature>
<dbReference type="RefSeq" id="WP_147184899.1">
    <property type="nucleotide sequence ID" value="NZ_CP042382.1"/>
</dbReference>
<evidence type="ECO:0000256" key="1">
    <source>
        <dbReference type="PIRSR" id="PIRSR001220-1"/>
    </source>
</evidence>
<reference evidence="6 7" key="1">
    <citation type="submission" date="2019-06" db="EMBL/GenBank/DDBJ databases">
        <title>Genome analyses of bacteria isolated from kimchi.</title>
        <authorList>
            <person name="Lee S."/>
            <person name="Ahn S."/>
            <person name="Roh S."/>
        </authorList>
    </citation>
    <scope>NUCLEOTIDE SEQUENCE [LARGE SCALE GENOMIC DNA]</scope>
    <source>
        <strain evidence="6 7">CBA4606</strain>
    </source>
</reference>
<accession>A0A5B8SU70</accession>
<dbReference type="PIRSF" id="PIRSF001220">
    <property type="entry name" value="L-ASNase_gatD"/>
    <property type="match status" value="1"/>
</dbReference>
<dbReference type="Pfam" id="PF00710">
    <property type="entry name" value="Asparaginase"/>
    <property type="match status" value="1"/>
</dbReference>
<dbReference type="Gene3D" id="3.40.50.1170">
    <property type="entry name" value="L-asparaginase, N-terminal domain"/>
    <property type="match status" value="1"/>
</dbReference>
<dbReference type="InterPro" id="IPR036152">
    <property type="entry name" value="Asp/glu_Ase-like_sf"/>
</dbReference>
<organism evidence="6 7">
    <name type="scientific">Pistricoccus aurantiacus</name>
    <dbReference type="NCBI Taxonomy" id="1883414"/>
    <lineage>
        <taxon>Bacteria</taxon>
        <taxon>Pseudomonadati</taxon>
        <taxon>Pseudomonadota</taxon>
        <taxon>Gammaproteobacteria</taxon>
        <taxon>Oceanospirillales</taxon>
        <taxon>Halomonadaceae</taxon>
        <taxon>Pistricoccus</taxon>
    </lineage>
</organism>
<feature type="domain" description="L-asparaginase N-terminal" evidence="4">
    <location>
        <begin position="14"/>
        <end position="199"/>
    </location>
</feature>
<dbReference type="PANTHER" id="PTHR11707:SF28">
    <property type="entry name" value="60 KDA LYSOPHOSPHOLIPASE"/>
    <property type="match status" value="1"/>
</dbReference>
<dbReference type="InterPro" id="IPR037152">
    <property type="entry name" value="L-asparaginase_N_sf"/>
</dbReference>
<evidence type="ECO:0000313" key="6">
    <source>
        <dbReference type="EMBL" id="QEA39851.1"/>
    </source>
</evidence>
<dbReference type="KEGG" id="paur:FGL86_12730"/>
<evidence type="ECO:0000259" key="5">
    <source>
        <dbReference type="Pfam" id="PF17763"/>
    </source>
</evidence>
<feature type="binding site" evidence="2">
    <location>
        <begin position="102"/>
        <end position="103"/>
    </location>
    <ligand>
        <name>substrate</name>
    </ligand>
</feature>
<dbReference type="SMART" id="SM00870">
    <property type="entry name" value="Asparaginase"/>
    <property type="match status" value="1"/>
</dbReference>
<protein>
    <submittedName>
        <fullName evidence="6">Asparaginase</fullName>
    </submittedName>
</protein>
<feature type="domain" description="Asparaginase/glutaminase C-terminal" evidence="5">
    <location>
        <begin position="230"/>
        <end position="345"/>
    </location>
</feature>
<dbReference type="InterPro" id="IPR027473">
    <property type="entry name" value="L-asparaginase_C"/>
</dbReference>
<dbReference type="SUPFAM" id="SSF53774">
    <property type="entry name" value="Glutaminase/Asparaginase"/>
    <property type="match status" value="1"/>
</dbReference>
<dbReference type="PIRSF" id="PIRSF500176">
    <property type="entry name" value="L_ASNase"/>
    <property type="match status" value="1"/>
</dbReference>
<evidence type="ECO:0000259" key="4">
    <source>
        <dbReference type="Pfam" id="PF00710"/>
    </source>
</evidence>
<keyword evidence="7" id="KW-1185">Reference proteome</keyword>
<dbReference type="PROSITE" id="PS00917">
    <property type="entry name" value="ASN_GLN_ASE_2"/>
    <property type="match status" value="1"/>
</dbReference>
<feature type="binding site" evidence="2">
    <location>
        <position position="71"/>
    </location>
    <ligand>
        <name>substrate</name>
    </ligand>
</feature>
<feature type="active site" evidence="3">
    <location>
        <position position="102"/>
    </location>
</feature>
<dbReference type="Proteomes" id="UP000321272">
    <property type="component" value="Chromosome"/>
</dbReference>
<dbReference type="PRINTS" id="PR00139">
    <property type="entry name" value="ASNGLNASE"/>
</dbReference>
<dbReference type="OrthoDB" id="9788068at2"/>
<dbReference type="AlphaFoldDB" id="A0A5B8SU70"/>
<name>A0A5B8SU70_9GAMM</name>
<evidence type="ECO:0000313" key="7">
    <source>
        <dbReference type="Proteomes" id="UP000321272"/>
    </source>
</evidence>
<proteinExistence type="predicted"/>
<dbReference type="InterPro" id="IPR027475">
    <property type="entry name" value="Asparaginase/glutaminase_AS2"/>
</dbReference>
<dbReference type="Gene3D" id="3.40.50.40">
    <property type="match status" value="1"/>
</dbReference>